<keyword evidence="1" id="KW-0472">Membrane</keyword>
<feature type="transmembrane region" description="Helical" evidence="1">
    <location>
        <begin position="82"/>
        <end position="99"/>
    </location>
</feature>
<reference evidence="3" key="1">
    <citation type="journal article" date="2019" name="Int. J. Syst. Evol. Microbiol.">
        <title>The Global Catalogue of Microorganisms (GCM) 10K type strain sequencing project: providing services to taxonomists for standard genome sequencing and annotation.</title>
        <authorList>
            <consortium name="The Broad Institute Genomics Platform"/>
            <consortium name="The Broad Institute Genome Sequencing Center for Infectious Disease"/>
            <person name="Wu L."/>
            <person name="Ma J."/>
        </authorList>
    </citation>
    <scope>NUCLEOTIDE SEQUENCE [LARGE SCALE GENOMIC DNA]</scope>
    <source>
        <strain evidence="3">KCTC 42585</strain>
    </source>
</reference>
<feature type="transmembrane region" description="Helical" evidence="1">
    <location>
        <begin position="50"/>
        <end position="70"/>
    </location>
</feature>
<organism evidence="2 3">
    <name type="scientific">Salinimicrobium flavum</name>
    <dbReference type="NCBI Taxonomy" id="1737065"/>
    <lineage>
        <taxon>Bacteria</taxon>
        <taxon>Pseudomonadati</taxon>
        <taxon>Bacteroidota</taxon>
        <taxon>Flavobacteriia</taxon>
        <taxon>Flavobacteriales</taxon>
        <taxon>Flavobacteriaceae</taxon>
        <taxon>Salinimicrobium</taxon>
    </lineage>
</organism>
<protein>
    <submittedName>
        <fullName evidence="2">Exosortase F system-associated protein</fullName>
    </submittedName>
</protein>
<name>A0ABW5IU60_9FLAO</name>
<keyword evidence="1" id="KW-0812">Transmembrane</keyword>
<proteinExistence type="predicted"/>
<gene>
    <name evidence="2" type="ORF">ACFSTG_03420</name>
</gene>
<dbReference type="NCBIfam" id="TIGR04127">
    <property type="entry name" value="flavo_near_exo"/>
    <property type="match status" value="1"/>
</dbReference>
<keyword evidence="1" id="KW-1133">Transmembrane helix</keyword>
<dbReference type="EMBL" id="JBHULT010000006">
    <property type="protein sequence ID" value="MFD2516931.1"/>
    <property type="molecule type" value="Genomic_DNA"/>
</dbReference>
<feature type="transmembrane region" description="Helical" evidence="1">
    <location>
        <begin position="119"/>
        <end position="136"/>
    </location>
</feature>
<comment type="caution">
    <text evidence="2">The sequence shown here is derived from an EMBL/GenBank/DDBJ whole genome shotgun (WGS) entry which is preliminary data.</text>
</comment>
<evidence type="ECO:0000313" key="3">
    <source>
        <dbReference type="Proteomes" id="UP001597468"/>
    </source>
</evidence>
<dbReference type="InterPro" id="IPR026414">
    <property type="entry name" value="ExosoTase_F-assoc_memb"/>
</dbReference>
<evidence type="ECO:0000256" key="1">
    <source>
        <dbReference type="SAM" id="Phobius"/>
    </source>
</evidence>
<accession>A0ABW5IU60</accession>
<keyword evidence="3" id="KW-1185">Reference proteome</keyword>
<evidence type="ECO:0000313" key="2">
    <source>
        <dbReference type="EMBL" id="MFD2516931.1"/>
    </source>
</evidence>
<sequence length="144" mass="17035">MKPLVRVAIILFLVGVLALIRLYEYDLFYDPFMYFFEIAVTGKDLNVPSYMYFNLFVRFLLNTGISLLILQVAFHNRGIIKFATGIYLAFFLAFFPIFIFLMHRVQPDDYLAAFHVRRFLAHPVLVLILLPAFYYYRLKQKEIG</sequence>
<dbReference type="Proteomes" id="UP001597468">
    <property type="component" value="Unassembled WGS sequence"/>
</dbReference>
<dbReference type="RefSeq" id="WP_380748490.1">
    <property type="nucleotide sequence ID" value="NZ_JBHULT010000006.1"/>
</dbReference>